<name>A0ABD3HLL4_9MARC</name>
<sequence length="69" mass="7573">MVVSCVTLGMVVSCVVSWGMGVLDIFDLPKIEAIIEEDVRITLETTRPSAHLLAARYEQFDADFGSRAV</sequence>
<proteinExistence type="predicted"/>
<keyword evidence="2" id="KW-1185">Reference proteome</keyword>
<protein>
    <submittedName>
        <fullName evidence="1">Uncharacterized protein</fullName>
    </submittedName>
</protein>
<organism evidence="1 2">
    <name type="scientific">Riccia sorocarpa</name>
    <dbReference type="NCBI Taxonomy" id="122646"/>
    <lineage>
        <taxon>Eukaryota</taxon>
        <taxon>Viridiplantae</taxon>
        <taxon>Streptophyta</taxon>
        <taxon>Embryophyta</taxon>
        <taxon>Marchantiophyta</taxon>
        <taxon>Marchantiopsida</taxon>
        <taxon>Marchantiidae</taxon>
        <taxon>Marchantiales</taxon>
        <taxon>Ricciaceae</taxon>
        <taxon>Riccia</taxon>
    </lineage>
</organism>
<accession>A0ABD3HLL4</accession>
<reference evidence="1 2" key="1">
    <citation type="submission" date="2024-09" db="EMBL/GenBank/DDBJ databases">
        <title>Chromosome-scale assembly of Riccia sorocarpa.</title>
        <authorList>
            <person name="Paukszto L."/>
        </authorList>
    </citation>
    <scope>NUCLEOTIDE SEQUENCE [LARGE SCALE GENOMIC DNA]</scope>
    <source>
        <strain evidence="1">LP-2024</strain>
        <tissue evidence="1">Aerial parts of the thallus</tissue>
    </source>
</reference>
<evidence type="ECO:0000313" key="2">
    <source>
        <dbReference type="Proteomes" id="UP001633002"/>
    </source>
</evidence>
<gene>
    <name evidence="1" type="ORF">R1sor_004631</name>
</gene>
<dbReference type="Proteomes" id="UP001633002">
    <property type="component" value="Unassembled WGS sequence"/>
</dbReference>
<evidence type="ECO:0000313" key="1">
    <source>
        <dbReference type="EMBL" id="KAL3690980.1"/>
    </source>
</evidence>
<dbReference type="AlphaFoldDB" id="A0ABD3HLL4"/>
<dbReference type="EMBL" id="JBJQOH010000003">
    <property type="protein sequence ID" value="KAL3690980.1"/>
    <property type="molecule type" value="Genomic_DNA"/>
</dbReference>
<comment type="caution">
    <text evidence="1">The sequence shown here is derived from an EMBL/GenBank/DDBJ whole genome shotgun (WGS) entry which is preliminary data.</text>
</comment>